<evidence type="ECO:0000313" key="1">
    <source>
        <dbReference type="EMBL" id="ELR07542.1"/>
    </source>
</evidence>
<protein>
    <submittedName>
        <fullName evidence="1">Uncharacterized protein</fullName>
    </submittedName>
</protein>
<dbReference type="Proteomes" id="UP000011064">
    <property type="component" value="Unassembled WGS sequence"/>
</dbReference>
<dbReference type="VEuPathDB" id="FungiDB:GMDG_08457"/>
<accession>L8G332</accession>
<dbReference type="EMBL" id="GL573538">
    <property type="protein sequence ID" value="ELR07542.1"/>
    <property type="molecule type" value="Genomic_DNA"/>
</dbReference>
<feature type="non-terminal residue" evidence="1">
    <location>
        <position position="1"/>
    </location>
</feature>
<sequence length="104" mass="11963">RELRHARRQNHAIVGRSGRLISLRRSPAKIPCEDPRPHAGINHQNLLSRKIRPSLLIREEEKTDDLTITASKTGGSRLPTFLHICTFGVWGKTLLLFDRRYKSE</sequence>
<evidence type="ECO:0000313" key="2">
    <source>
        <dbReference type="Proteomes" id="UP000011064"/>
    </source>
</evidence>
<organism evidence="1 2">
    <name type="scientific">Pseudogymnoascus destructans (strain ATCC MYA-4855 / 20631-21)</name>
    <name type="common">Bat white-nose syndrome fungus</name>
    <name type="synonym">Geomyces destructans</name>
    <dbReference type="NCBI Taxonomy" id="658429"/>
    <lineage>
        <taxon>Eukaryota</taxon>
        <taxon>Fungi</taxon>
        <taxon>Dikarya</taxon>
        <taxon>Ascomycota</taxon>
        <taxon>Pezizomycotina</taxon>
        <taxon>Leotiomycetes</taxon>
        <taxon>Thelebolales</taxon>
        <taxon>Thelebolaceae</taxon>
        <taxon>Pseudogymnoascus</taxon>
    </lineage>
</organism>
<dbReference type="HOGENOM" id="CLU_2256488_0_0_1"/>
<name>L8G332_PSED2</name>
<reference evidence="2" key="1">
    <citation type="submission" date="2010-09" db="EMBL/GenBank/DDBJ databases">
        <title>The genome sequence of Geomyces destructans 20631-21.</title>
        <authorList>
            <consortium name="The Broad Institute Genome Sequencing Platform"/>
            <person name="Cuomo C.A."/>
            <person name="Blehert D.S."/>
            <person name="Lorch J.M."/>
            <person name="Young S.K."/>
            <person name="Zeng Q."/>
            <person name="Gargeya S."/>
            <person name="Fitzgerald M."/>
            <person name="Haas B."/>
            <person name="Abouelleil A."/>
            <person name="Alvarado L."/>
            <person name="Arachchi H.M."/>
            <person name="Berlin A."/>
            <person name="Brown A."/>
            <person name="Chapman S.B."/>
            <person name="Chen Z."/>
            <person name="Dunbar C."/>
            <person name="Freedman E."/>
            <person name="Gearin G."/>
            <person name="Gellesch M."/>
            <person name="Goldberg J."/>
            <person name="Griggs A."/>
            <person name="Gujja S."/>
            <person name="Heiman D."/>
            <person name="Howarth C."/>
            <person name="Larson L."/>
            <person name="Lui A."/>
            <person name="MacDonald P.J.P."/>
            <person name="Montmayeur A."/>
            <person name="Murphy C."/>
            <person name="Neiman D."/>
            <person name="Pearson M."/>
            <person name="Priest M."/>
            <person name="Roberts A."/>
            <person name="Saif S."/>
            <person name="Shea T."/>
            <person name="Shenoy N."/>
            <person name="Sisk P."/>
            <person name="Stolte C."/>
            <person name="Sykes S."/>
            <person name="Wortman J."/>
            <person name="Nusbaum C."/>
            <person name="Birren B."/>
        </authorList>
    </citation>
    <scope>NUCLEOTIDE SEQUENCE [LARGE SCALE GENOMIC DNA]</scope>
    <source>
        <strain evidence="2">ATCC MYA-4855 / 20631-21</strain>
    </source>
</reference>
<proteinExistence type="predicted"/>
<dbReference type="InParanoid" id="L8G332"/>
<gene>
    <name evidence="1" type="ORF">GMDG_08457</name>
</gene>
<dbReference type="AlphaFoldDB" id="L8G332"/>
<keyword evidence="2" id="KW-1185">Reference proteome</keyword>